<evidence type="ECO:0000313" key="8">
    <source>
        <dbReference type="Proteomes" id="UP000887540"/>
    </source>
</evidence>
<evidence type="ECO:0000256" key="7">
    <source>
        <dbReference type="ARBA" id="ARBA00023033"/>
    </source>
</evidence>
<dbReference type="PRINTS" id="PR00463">
    <property type="entry name" value="EP450I"/>
</dbReference>
<dbReference type="GO" id="GO:0020037">
    <property type="term" value="F:heme binding"/>
    <property type="evidence" value="ECO:0007669"/>
    <property type="project" value="InterPro"/>
</dbReference>
<proteinExistence type="inferred from homology"/>
<keyword evidence="8" id="KW-1185">Reference proteome</keyword>
<evidence type="ECO:0000256" key="6">
    <source>
        <dbReference type="ARBA" id="ARBA00023004"/>
    </source>
</evidence>
<protein>
    <submittedName>
        <fullName evidence="9">Cytochrome P450</fullName>
    </submittedName>
</protein>
<dbReference type="GO" id="GO:0005506">
    <property type="term" value="F:iron ion binding"/>
    <property type="evidence" value="ECO:0007669"/>
    <property type="project" value="InterPro"/>
</dbReference>
<dbReference type="WBParaSite" id="ACRNAN_scaffold212.g7693.t1">
    <property type="protein sequence ID" value="ACRNAN_scaffold212.g7693.t1"/>
    <property type="gene ID" value="ACRNAN_scaffold212.g7693"/>
</dbReference>
<evidence type="ECO:0000256" key="2">
    <source>
        <dbReference type="ARBA" id="ARBA00010617"/>
    </source>
</evidence>
<organism evidence="8 9">
    <name type="scientific">Acrobeloides nanus</name>
    <dbReference type="NCBI Taxonomy" id="290746"/>
    <lineage>
        <taxon>Eukaryota</taxon>
        <taxon>Metazoa</taxon>
        <taxon>Ecdysozoa</taxon>
        <taxon>Nematoda</taxon>
        <taxon>Chromadorea</taxon>
        <taxon>Rhabditida</taxon>
        <taxon>Tylenchina</taxon>
        <taxon>Cephalobomorpha</taxon>
        <taxon>Cephaloboidea</taxon>
        <taxon>Cephalobidae</taxon>
        <taxon>Acrobeloides</taxon>
    </lineage>
</organism>
<dbReference type="Proteomes" id="UP000887540">
    <property type="component" value="Unplaced"/>
</dbReference>
<keyword evidence="3" id="KW-0349">Heme</keyword>
<dbReference type="PANTHER" id="PTHR24292:SF54">
    <property type="entry name" value="CYP9F3-RELATED"/>
    <property type="match status" value="1"/>
</dbReference>
<dbReference type="PRINTS" id="PR00385">
    <property type="entry name" value="P450"/>
</dbReference>
<dbReference type="PANTHER" id="PTHR24292">
    <property type="entry name" value="CYTOCHROME P450"/>
    <property type="match status" value="1"/>
</dbReference>
<evidence type="ECO:0000256" key="5">
    <source>
        <dbReference type="ARBA" id="ARBA00023002"/>
    </source>
</evidence>
<evidence type="ECO:0000256" key="3">
    <source>
        <dbReference type="ARBA" id="ARBA00022617"/>
    </source>
</evidence>
<dbReference type="InterPro" id="IPR001128">
    <property type="entry name" value="Cyt_P450"/>
</dbReference>
<reference evidence="9" key="1">
    <citation type="submission" date="2022-11" db="UniProtKB">
        <authorList>
            <consortium name="WormBaseParasite"/>
        </authorList>
    </citation>
    <scope>IDENTIFICATION</scope>
</reference>
<evidence type="ECO:0000313" key="9">
    <source>
        <dbReference type="WBParaSite" id="ACRNAN_scaffold212.g7693.t1"/>
    </source>
</evidence>
<name>A0A914DBH0_9BILA</name>
<keyword evidence="4" id="KW-0479">Metal-binding</keyword>
<evidence type="ECO:0000256" key="1">
    <source>
        <dbReference type="ARBA" id="ARBA00001971"/>
    </source>
</evidence>
<keyword evidence="6" id="KW-0408">Iron</keyword>
<sequence>MMEFLSKETSIEGFDLSVYFREYTADIICRIALGQQETMQFKNNFAEEVTKASDAITQSKLATTCVLFPWEIPVWILRRLLIIPAIIGKNPIIKLFIDIGKVIEKKRKIRGSEQENSEINFIDFLLDAEVGESDVNFEGENSPKKGFLKRLTSDEIIGACVLFLFAGFDTSSSTLSIISYFLAKNPEIQTKVQNELDVIFLENEIFYEDLQKLKYMDAVIKETLRLYPVSALFVNFYFNEGMAS</sequence>
<comment type="similarity">
    <text evidence="2">Belongs to the cytochrome P450 family.</text>
</comment>
<dbReference type="Gene3D" id="1.10.630.10">
    <property type="entry name" value="Cytochrome P450"/>
    <property type="match status" value="1"/>
</dbReference>
<dbReference type="InterPro" id="IPR002401">
    <property type="entry name" value="Cyt_P450_E_grp-I"/>
</dbReference>
<dbReference type="InterPro" id="IPR050476">
    <property type="entry name" value="Insect_CytP450_Detox"/>
</dbReference>
<keyword evidence="5" id="KW-0560">Oxidoreductase</keyword>
<accession>A0A914DBH0</accession>
<keyword evidence="7" id="KW-0503">Monooxygenase</keyword>
<evidence type="ECO:0000256" key="4">
    <source>
        <dbReference type="ARBA" id="ARBA00022723"/>
    </source>
</evidence>
<dbReference type="AlphaFoldDB" id="A0A914DBH0"/>
<dbReference type="GO" id="GO:0004497">
    <property type="term" value="F:monooxygenase activity"/>
    <property type="evidence" value="ECO:0007669"/>
    <property type="project" value="UniProtKB-KW"/>
</dbReference>
<dbReference type="InterPro" id="IPR036396">
    <property type="entry name" value="Cyt_P450_sf"/>
</dbReference>
<dbReference type="SUPFAM" id="SSF48264">
    <property type="entry name" value="Cytochrome P450"/>
    <property type="match status" value="1"/>
</dbReference>
<dbReference type="GO" id="GO:0016705">
    <property type="term" value="F:oxidoreductase activity, acting on paired donors, with incorporation or reduction of molecular oxygen"/>
    <property type="evidence" value="ECO:0007669"/>
    <property type="project" value="InterPro"/>
</dbReference>
<comment type="cofactor">
    <cofactor evidence="1">
        <name>heme</name>
        <dbReference type="ChEBI" id="CHEBI:30413"/>
    </cofactor>
</comment>
<dbReference type="Pfam" id="PF00067">
    <property type="entry name" value="p450"/>
    <property type="match status" value="1"/>
</dbReference>